<dbReference type="AlphaFoldDB" id="A0AAN9R372"/>
<evidence type="ECO:0000256" key="1">
    <source>
        <dbReference type="SAM" id="MobiDB-lite"/>
    </source>
</evidence>
<proteinExistence type="predicted"/>
<name>A0AAN9R372_PHACN</name>
<reference evidence="2 3" key="1">
    <citation type="submission" date="2024-01" db="EMBL/GenBank/DDBJ databases">
        <title>The genomes of 5 underutilized Papilionoideae crops provide insights into root nodulation and disease resistanc.</title>
        <authorList>
            <person name="Jiang F."/>
        </authorList>
    </citation>
    <scope>NUCLEOTIDE SEQUENCE [LARGE SCALE GENOMIC DNA]</scope>
    <source>
        <strain evidence="2">JINMINGXINNONG_FW02</strain>
        <tissue evidence="2">Leaves</tissue>
    </source>
</reference>
<organism evidence="2 3">
    <name type="scientific">Phaseolus coccineus</name>
    <name type="common">Scarlet runner bean</name>
    <name type="synonym">Phaseolus multiflorus</name>
    <dbReference type="NCBI Taxonomy" id="3886"/>
    <lineage>
        <taxon>Eukaryota</taxon>
        <taxon>Viridiplantae</taxon>
        <taxon>Streptophyta</taxon>
        <taxon>Embryophyta</taxon>
        <taxon>Tracheophyta</taxon>
        <taxon>Spermatophyta</taxon>
        <taxon>Magnoliopsida</taxon>
        <taxon>eudicotyledons</taxon>
        <taxon>Gunneridae</taxon>
        <taxon>Pentapetalae</taxon>
        <taxon>rosids</taxon>
        <taxon>fabids</taxon>
        <taxon>Fabales</taxon>
        <taxon>Fabaceae</taxon>
        <taxon>Papilionoideae</taxon>
        <taxon>50 kb inversion clade</taxon>
        <taxon>NPAAA clade</taxon>
        <taxon>indigoferoid/millettioid clade</taxon>
        <taxon>Phaseoleae</taxon>
        <taxon>Phaseolus</taxon>
    </lineage>
</organism>
<gene>
    <name evidence="2" type="ORF">VNO80_16927</name>
</gene>
<accession>A0AAN9R372</accession>
<evidence type="ECO:0000313" key="2">
    <source>
        <dbReference type="EMBL" id="KAK7357632.1"/>
    </source>
</evidence>
<sequence length="136" mass="15573">MTMFHEFGVMQCTTMDQTLFIFNLHTLHKAELGLVGEVSFSVVCFRESVWTVEYHLYITGKQWKFPVMTQFNEGKTKYKWLLVPMEKDKLSASASGTGPLVHMRTPTTKFVEQLQKAPTRKHPRGFPGSTGETVLK</sequence>
<comment type="caution">
    <text evidence="2">The sequence shown here is derived from an EMBL/GenBank/DDBJ whole genome shotgun (WGS) entry which is preliminary data.</text>
</comment>
<protein>
    <submittedName>
        <fullName evidence="2">Uncharacterized protein</fullName>
    </submittedName>
</protein>
<feature type="region of interest" description="Disordered" evidence="1">
    <location>
        <begin position="114"/>
        <end position="136"/>
    </location>
</feature>
<evidence type="ECO:0000313" key="3">
    <source>
        <dbReference type="Proteomes" id="UP001374584"/>
    </source>
</evidence>
<dbReference type="Proteomes" id="UP001374584">
    <property type="component" value="Unassembled WGS sequence"/>
</dbReference>
<dbReference type="EMBL" id="JAYMYR010000006">
    <property type="protein sequence ID" value="KAK7357632.1"/>
    <property type="molecule type" value="Genomic_DNA"/>
</dbReference>
<keyword evidence="3" id="KW-1185">Reference proteome</keyword>